<protein>
    <submittedName>
        <fullName evidence="1">M26 family peptidase, C-terminal</fullName>
        <ecNumber evidence="1">5.3.1.25</ecNumber>
    </submittedName>
</protein>
<sequence length="51" mass="5915">MGVLGYYEAFVPYVSNQYKNQAEEEGKPLSDKYIFEKILGKTYAAFKKRSN</sequence>
<dbReference type="EMBL" id="CAATGD010000001">
    <property type="protein sequence ID" value="VNP16299.1"/>
    <property type="molecule type" value="Genomic_DNA"/>
</dbReference>
<dbReference type="EC" id="5.3.1.25" evidence="1"/>
<dbReference type="AlphaFoldDB" id="A0A4J1S7I6"/>
<proteinExistence type="predicted"/>
<evidence type="ECO:0000313" key="1">
    <source>
        <dbReference type="EMBL" id="VNP16299.1"/>
    </source>
</evidence>
<name>A0A4J1S7I6_STREE</name>
<organism evidence="1">
    <name type="scientific">Streptococcus pneumoniae</name>
    <dbReference type="NCBI Taxonomy" id="1313"/>
    <lineage>
        <taxon>Bacteria</taxon>
        <taxon>Bacillati</taxon>
        <taxon>Bacillota</taxon>
        <taxon>Bacilli</taxon>
        <taxon>Lactobacillales</taxon>
        <taxon>Streptococcaceae</taxon>
        <taxon>Streptococcus</taxon>
    </lineage>
</organism>
<dbReference type="GO" id="GO:0008736">
    <property type="term" value="F:L-fucose isomerase activity"/>
    <property type="evidence" value="ECO:0007669"/>
    <property type="project" value="UniProtKB-EC"/>
</dbReference>
<keyword evidence="1" id="KW-0413">Isomerase</keyword>
<reference evidence="1" key="1">
    <citation type="submission" date="2019-04" db="EMBL/GenBank/DDBJ databases">
        <authorList>
            <consortium name="Pathogen Informatics"/>
        </authorList>
    </citation>
    <scope>NUCLEOTIDE SEQUENCE</scope>
    <source>
        <strain evidence="1">GPSC126</strain>
    </source>
</reference>
<accession>A0A4J1S7I6</accession>
<gene>
    <name evidence="1" type="ORF">SAMEA3353533_00528</name>
</gene>